<dbReference type="EMBL" id="WTPW01000534">
    <property type="protein sequence ID" value="KAF0501621.1"/>
    <property type="molecule type" value="Genomic_DNA"/>
</dbReference>
<keyword evidence="3" id="KW-1185">Reference proteome</keyword>
<reference evidence="2 3" key="1">
    <citation type="journal article" date="2019" name="Environ. Microbiol.">
        <title>At the nexus of three kingdoms: the genome of the mycorrhizal fungus Gigaspora margarita provides insights into plant, endobacterial and fungal interactions.</title>
        <authorList>
            <person name="Venice F."/>
            <person name="Ghignone S."/>
            <person name="Salvioli di Fossalunga A."/>
            <person name="Amselem J."/>
            <person name="Novero M."/>
            <person name="Xianan X."/>
            <person name="Sedzielewska Toro K."/>
            <person name="Morin E."/>
            <person name="Lipzen A."/>
            <person name="Grigoriev I.V."/>
            <person name="Henrissat B."/>
            <person name="Martin F.M."/>
            <person name="Bonfante P."/>
        </authorList>
    </citation>
    <scope>NUCLEOTIDE SEQUENCE [LARGE SCALE GENOMIC DNA]</scope>
    <source>
        <strain evidence="2 3">BEG34</strain>
    </source>
</reference>
<name>A0A8H4AJB3_GIGMA</name>
<evidence type="ECO:0000256" key="1">
    <source>
        <dbReference type="SAM" id="Phobius"/>
    </source>
</evidence>
<organism evidence="2 3">
    <name type="scientific">Gigaspora margarita</name>
    <dbReference type="NCBI Taxonomy" id="4874"/>
    <lineage>
        <taxon>Eukaryota</taxon>
        <taxon>Fungi</taxon>
        <taxon>Fungi incertae sedis</taxon>
        <taxon>Mucoromycota</taxon>
        <taxon>Glomeromycotina</taxon>
        <taxon>Glomeromycetes</taxon>
        <taxon>Diversisporales</taxon>
        <taxon>Gigasporaceae</taxon>
        <taxon>Gigaspora</taxon>
    </lineage>
</organism>
<keyword evidence="1" id="KW-0472">Membrane</keyword>
<comment type="caution">
    <text evidence="2">The sequence shown here is derived from an EMBL/GenBank/DDBJ whole genome shotgun (WGS) entry which is preliminary data.</text>
</comment>
<evidence type="ECO:0000313" key="2">
    <source>
        <dbReference type="EMBL" id="KAF0501621.1"/>
    </source>
</evidence>
<gene>
    <name evidence="2" type="ORF">F8M41_019971</name>
</gene>
<feature type="transmembrane region" description="Helical" evidence="1">
    <location>
        <begin position="56"/>
        <end position="79"/>
    </location>
</feature>
<keyword evidence="1" id="KW-1133">Transmembrane helix</keyword>
<dbReference type="OrthoDB" id="2436316at2759"/>
<dbReference type="AlphaFoldDB" id="A0A8H4AJB3"/>
<sequence length="164" mass="19233">MHVPNFVSYPEHHTFLREFIFGPAPSSFVNIKDSRLYQNWNIEALINFKWNAFAKFYHLIIWAMFIAYFVSFIIVATASHKDLAIPQDRWRTAHPFYIFLCTQQGGDDDPNDPWNLSNNYHQKFEIETISPNIVLVQTPNSNTNMYADFRTALIAMYMVLEACL</sequence>
<protein>
    <submittedName>
        <fullName evidence="2">Uncharacterized protein</fullName>
    </submittedName>
</protein>
<accession>A0A8H4AJB3</accession>
<evidence type="ECO:0000313" key="3">
    <source>
        <dbReference type="Proteomes" id="UP000439903"/>
    </source>
</evidence>
<proteinExistence type="predicted"/>
<dbReference type="Proteomes" id="UP000439903">
    <property type="component" value="Unassembled WGS sequence"/>
</dbReference>
<keyword evidence="1" id="KW-0812">Transmembrane</keyword>